<keyword evidence="8 10" id="KW-1133">Transmembrane helix</keyword>
<evidence type="ECO:0000313" key="12">
    <source>
        <dbReference type="Proteomes" id="UP000217199"/>
    </source>
</evidence>
<comment type="caution">
    <text evidence="11">The sequence shown here is derived from an EMBL/GenBank/DDBJ whole genome shotgun (WGS) entry which is preliminary data.</text>
</comment>
<proteinExistence type="inferred from homology"/>
<evidence type="ECO:0000256" key="3">
    <source>
        <dbReference type="ARBA" id="ARBA00007063"/>
    </source>
</evidence>
<reference evidence="11 12" key="1">
    <citation type="journal article" date="2017" name="Mol. Ecol.">
        <title>Comparative and population genomic landscape of Phellinus noxius: A hypervariable fungus causing root rot in trees.</title>
        <authorList>
            <person name="Chung C.L."/>
            <person name="Lee T.J."/>
            <person name="Akiba M."/>
            <person name="Lee H.H."/>
            <person name="Kuo T.H."/>
            <person name="Liu D."/>
            <person name="Ke H.M."/>
            <person name="Yokoi T."/>
            <person name="Roa M.B."/>
            <person name="Lu M.J."/>
            <person name="Chang Y.Y."/>
            <person name="Ann P.J."/>
            <person name="Tsai J.N."/>
            <person name="Chen C.Y."/>
            <person name="Tzean S.S."/>
            <person name="Ota Y."/>
            <person name="Hattori T."/>
            <person name="Sahashi N."/>
            <person name="Liou R.F."/>
            <person name="Kikuchi T."/>
            <person name="Tsai I.J."/>
        </authorList>
    </citation>
    <scope>NUCLEOTIDE SEQUENCE [LARGE SCALE GENOMIC DNA]</scope>
    <source>
        <strain evidence="11 12">FFPRI411160</strain>
    </source>
</reference>
<keyword evidence="4 10" id="KW-0328">Glycosyltransferase</keyword>
<dbReference type="STRING" id="2282107.A0A286UT34"/>
<keyword evidence="6 10" id="KW-0812">Transmembrane</keyword>
<gene>
    <name evidence="11" type="ORF">PNOK_0267100</name>
</gene>
<comment type="pathway">
    <text evidence="2">Protein modification; protein glycosylation.</text>
</comment>
<dbReference type="PANTHER" id="PTHR22760">
    <property type="entry name" value="GLYCOSYLTRANSFERASE"/>
    <property type="match status" value="1"/>
</dbReference>
<dbReference type="EMBL" id="NBII01000002">
    <property type="protein sequence ID" value="PAV22714.1"/>
    <property type="molecule type" value="Genomic_DNA"/>
</dbReference>
<protein>
    <recommendedName>
        <fullName evidence="10">Mannosyltransferase</fullName>
        <ecNumber evidence="10">2.4.1.-</ecNumber>
    </recommendedName>
</protein>
<sequence length="688" mass="78452">MSLRPGVETVRFHRPDQGKAKPVLKRAARHDGLLQDQTRRAQRAPWCPSFSAAVRILLLLRVSGAMYSNISDCDEVYNFWEPLHYLDRGYGFQTWETSPLYAIRSWAYIALHLYPATFLTRLLKLDKRATFFMLRIVFAAISSIAEAKLYRAVLEHINYRVGRYFFFILMFSAGMWNATTAFLPSTLAMFANFLAFSYTIAPPSLESNSRTLFGTVLYAFGAIVGWPFSLALSIPFVFEELLIRGADRVTSENWTSWFTSRVARLFSAGACAALIIIPVVAVDSLAYGRIVFVPWNIIKYNIFGGSSRGPDLYGTEPWSFYIANLFINFNIVTPLALISLPALFFTYLFDGKRVGGPLSSTSSAEKEKDNALGSRSSPYTLLLVRLAPFYVWFLILTAQAHKEERFFFPAYPFLAFNAAVTIYLMRGWLEAAYVKVTRSPYRASQTSLFQLATLSVVVFTGLVSVSRILAQSYYFHAPLEIAHHLETKELVRVLNVTGFIPKPLPPPPHARSSEEYTPRIDYGPLKAFNITLCLGKEWHRFPSHFLVPDGVNVEFVKSEFDGMLPRHFIKGEADSLLWRRNGTSFVPEDLNDLNKEDPRHYVDINSCQYLIDLDYPEHPRSSDLEPRYAVDQENWERVHCAPFLDAAYSPLLTRVLWAPGEWWKSQNSYGDYCLLKKRGIFQDTPSNN</sequence>
<feature type="transmembrane region" description="Helical" evidence="10">
    <location>
        <begin position="262"/>
        <end position="282"/>
    </location>
</feature>
<dbReference type="InterPro" id="IPR005599">
    <property type="entry name" value="GPI_mannosylTrfase"/>
</dbReference>
<dbReference type="UniPathway" id="UPA00378"/>
<feature type="transmembrane region" description="Helical" evidence="10">
    <location>
        <begin position="379"/>
        <end position="398"/>
    </location>
</feature>
<feature type="transmembrane region" description="Helical" evidence="10">
    <location>
        <begin position="449"/>
        <end position="470"/>
    </location>
</feature>
<dbReference type="FunCoup" id="A0A286UT34">
    <property type="interactions" value="561"/>
</dbReference>
<evidence type="ECO:0000256" key="7">
    <source>
        <dbReference type="ARBA" id="ARBA00022824"/>
    </source>
</evidence>
<dbReference type="GO" id="GO:0006487">
    <property type="term" value="P:protein N-linked glycosylation"/>
    <property type="evidence" value="ECO:0007669"/>
    <property type="project" value="TreeGrafter"/>
</dbReference>
<feature type="transmembrane region" description="Helical" evidence="10">
    <location>
        <begin position="212"/>
        <end position="238"/>
    </location>
</feature>
<keyword evidence="5" id="KW-0808">Transferase</keyword>
<dbReference type="AlphaFoldDB" id="A0A286UT34"/>
<evidence type="ECO:0000256" key="1">
    <source>
        <dbReference type="ARBA" id="ARBA00004477"/>
    </source>
</evidence>
<evidence type="ECO:0000256" key="5">
    <source>
        <dbReference type="ARBA" id="ARBA00022679"/>
    </source>
</evidence>
<organism evidence="11 12">
    <name type="scientific">Pyrrhoderma noxium</name>
    <dbReference type="NCBI Taxonomy" id="2282107"/>
    <lineage>
        <taxon>Eukaryota</taxon>
        <taxon>Fungi</taxon>
        <taxon>Dikarya</taxon>
        <taxon>Basidiomycota</taxon>
        <taxon>Agaricomycotina</taxon>
        <taxon>Agaricomycetes</taxon>
        <taxon>Hymenochaetales</taxon>
        <taxon>Hymenochaetaceae</taxon>
        <taxon>Pyrrhoderma</taxon>
    </lineage>
</organism>
<comment type="subcellular location">
    <subcellularLocation>
        <location evidence="1 10">Endoplasmic reticulum membrane</location>
        <topology evidence="1 10">Multi-pass membrane protein</topology>
    </subcellularLocation>
</comment>
<dbReference type="EC" id="2.4.1.-" evidence="10"/>
<keyword evidence="7 10" id="KW-0256">Endoplasmic reticulum</keyword>
<dbReference type="PANTHER" id="PTHR22760:SF2">
    <property type="entry name" value="ALPHA-1,2-MANNOSYLTRANSFERASE ALG9"/>
    <property type="match status" value="1"/>
</dbReference>
<accession>A0A286UT34</accession>
<dbReference type="Pfam" id="PF03901">
    <property type="entry name" value="Glyco_transf_22"/>
    <property type="match status" value="1"/>
</dbReference>
<evidence type="ECO:0000313" key="11">
    <source>
        <dbReference type="EMBL" id="PAV22714.1"/>
    </source>
</evidence>
<feature type="transmembrane region" description="Helical" evidence="10">
    <location>
        <begin position="157"/>
        <end position="176"/>
    </location>
</feature>
<dbReference type="Proteomes" id="UP000217199">
    <property type="component" value="Unassembled WGS sequence"/>
</dbReference>
<keyword evidence="9 10" id="KW-0472">Membrane</keyword>
<evidence type="ECO:0000256" key="9">
    <source>
        <dbReference type="ARBA" id="ARBA00023136"/>
    </source>
</evidence>
<dbReference type="OrthoDB" id="497541at2759"/>
<dbReference type="GO" id="GO:0005789">
    <property type="term" value="C:endoplasmic reticulum membrane"/>
    <property type="evidence" value="ECO:0007669"/>
    <property type="project" value="UniProtKB-SubCell"/>
</dbReference>
<dbReference type="InParanoid" id="A0A286UT34"/>
<feature type="transmembrane region" description="Helical" evidence="10">
    <location>
        <begin position="325"/>
        <end position="349"/>
    </location>
</feature>
<name>A0A286UT34_9AGAM</name>
<feature type="transmembrane region" description="Helical" evidence="10">
    <location>
        <begin position="410"/>
        <end position="429"/>
    </location>
</feature>
<evidence type="ECO:0000256" key="6">
    <source>
        <dbReference type="ARBA" id="ARBA00022692"/>
    </source>
</evidence>
<evidence type="ECO:0000256" key="8">
    <source>
        <dbReference type="ARBA" id="ARBA00022989"/>
    </source>
</evidence>
<feature type="transmembrane region" description="Helical" evidence="10">
    <location>
        <begin position="129"/>
        <end position="145"/>
    </location>
</feature>
<dbReference type="GO" id="GO:0000026">
    <property type="term" value="F:alpha-1,2-mannosyltransferase activity"/>
    <property type="evidence" value="ECO:0007669"/>
    <property type="project" value="TreeGrafter"/>
</dbReference>
<evidence type="ECO:0000256" key="10">
    <source>
        <dbReference type="RuleBase" id="RU363075"/>
    </source>
</evidence>
<evidence type="ECO:0000256" key="4">
    <source>
        <dbReference type="ARBA" id="ARBA00022676"/>
    </source>
</evidence>
<comment type="similarity">
    <text evidence="3 10">Belongs to the glycosyltransferase 22 family.</text>
</comment>
<evidence type="ECO:0000256" key="2">
    <source>
        <dbReference type="ARBA" id="ARBA00004922"/>
    </source>
</evidence>
<keyword evidence="12" id="KW-1185">Reference proteome</keyword>